<sequence length="424" mass="48554">MPDNYLTYTGSNSTETIESSTSSNINGANSQSLSPSSLVINIQKLLSPITLLNDDILNLILRQLNQIDVINLSLTHRHFCSACKRRLHATIYVYYDTNGNGSLLKHHVPRNWYGPPFVGQTVLSNTNFKKYLRSPNAFTCLNNLVIFNHSMVDDEMLRFMQRTLNCRILTDRLGGGGSDINETVALQQELNKELKQPHCLILFDFQLPLLGNEDYEFTCDNFQIMDWRQFIPNKRFHATSLGIMGFEKQASSKLFEINLGCLKSLTIAGFMGKPFPELNDIENFASKLTSLKCLHLHIGKKSWFEFCRAIRQNSLRELAVPISVTNLCDFSFELLNSLQLQSKSLKRLVLRTPPYIPDATFFTAGTPERELEYFFIFPNLEEIVDKMELYTLDRVYTTMNTIDFHRGSLCDPRTCNGLHITEQE</sequence>
<gene>
    <name evidence="3" type="ORF">LELG_02754</name>
</gene>
<dbReference type="HOGENOM" id="CLU_630036_0_0_1"/>
<protein>
    <recommendedName>
        <fullName evidence="2">F-box domain-containing protein</fullName>
    </recommendedName>
</protein>
<keyword evidence="4" id="KW-1185">Reference proteome</keyword>
<dbReference type="Proteomes" id="UP000001996">
    <property type="component" value="Unassembled WGS sequence"/>
</dbReference>
<feature type="region of interest" description="Disordered" evidence="1">
    <location>
        <begin position="9"/>
        <end position="33"/>
    </location>
</feature>
<organism evidence="3 4">
    <name type="scientific">Lodderomyces elongisporus (strain ATCC 11503 / CBS 2605 / JCM 1781 / NBRC 1676 / NRRL YB-4239)</name>
    <name type="common">Yeast</name>
    <name type="synonym">Saccharomyces elongisporus</name>
    <dbReference type="NCBI Taxonomy" id="379508"/>
    <lineage>
        <taxon>Eukaryota</taxon>
        <taxon>Fungi</taxon>
        <taxon>Dikarya</taxon>
        <taxon>Ascomycota</taxon>
        <taxon>Saccharomycotina</taxon>
        <taxon>Pichiomycetes</taxon>
        <taxon>Debaryomycetaceae</taxon>
        <taxon>Candida/Lodderomyces clade</taxon>
        <taxon>Lodderomyces</taxon>
    </lineage>
</organism>
<reference evidence="3 4" key="1">
    <citation type="journal article" date="2009" name="Nature">
        <title>Evolution of pathogenicity and sexual reproduction in eight Candida genomes.</title>
        <authorList>
            <person name="Butler G."/>
            <person name="Rasmussen M.D."/>
            <person name="Lin M.F."/>
            <person name="Santos M.A."/>
            <person name="Sakthikumar S."/>
            <person name="Munro C.A."/>
            <person name="Rheinbay E."/>
            <person name="Grabherr M."/>
            <person name="Forche A."/>
            <person name="Reedy J.L."/>
            <person name="Agrafioti I."/>
            <person name="Arnaud M.B."/>
            <person name="Bates S."/>
            <person name="Brown A.J."/>
            <person name="Brunke S."/>
            <person name="Costanzo M.C."/>
            <person name="Fitzpatrick D.A."/>
            <person name="de Groot P.W."/>
            <person name="Harris D."/>
            <person name="Hoyer L.L."/>
            <person name="Hube B."/>
            <person name="Klis F.M."/>
            <person name="Kodira C."/>
            <person name="Lennard N."/>
            <person name="Logue M.E."/>
            <person name="Martin R."/>
            <person name="Neiman A.M."/>
            <person name="Nikolaou E."/>
            <person name="Quail M.A."/>
            <person name="Quinn J."/>
            <person name="Santos M.C."/>
            <person name="Schmitzberger F.F."/>
            <person name="Sherlock G."/>
            <person name="Shah P."/>
            <person name="Silverstein K.A."/>
            <person name="Skrzypek M.S."/>
            <person name="Soll D."/>
            <person name="Staggs R."/>
            <person name="Stansfield I."/>
            <person name="Stumpf M.P."/>
            <person name="Sudbery P.E."/>
            <person name="Srikantha T."/>
            <person name="Zeng Q."/>
            <person name="Berman J."/>
            <person name="Berriman M."/>
            <person name="Heitman J."/>
            <person name="Gow N.A."/>
            <person name="Lorenz M.C."/>
            <person name="Birren B.W."/>
            <person name="Kellis M."/>
            <person name="Cuomo C.A."/>
        </authorList>
    </citation>
    <scope>NUCLEOTIDE SEQUENCE [LARGE SCALE GENOMIC DNA]</scope>
    <source>
        <strain evidence="4">ATCC 11503 / BCRC 21390 / CBS 2605 / JCM 1781 / NBRC 1676 / NRRL YB-4239</strain>
    </source>
</reference>
<evidence type="ECO:0000256" key="1">
    <source>
        <dbReference type="SAM" id="MobiDB-lite"/>
    </source>
</evidence>
<dbReference type="KEGG" id="lel:PVL30_003598"/>
<dbReference type="Pfam" id="PF00646">
    <property type="entry name" value="F-box"/>
    <property type="match status" value="1"/>
</dbReference>
<feature type="compositionally biased region" description="Low complexity" evidence="1">
    <location>
        <begin position="9"/>
        <end position="27"/>
    </location>
</feature>
<dbReference type="VEuPathDB" id="FungiDB:LELG_02754"/>
<dbReference type="CDD" id="cd09917">
    <property type="entry name" value="F-box_SF"/>
    <property type="match status" value="1"/>
</dbReference>
<dbReference type="GeneID" id="5233399"/>
<feature type="domain" description="F-box" evidence="2">
    <location>
        <begin position="50"/>
        <end position="85"/>
    </location>
</feature>
<dbReference type="AlphaFoldDB" id="A5DZG7"/>
<evidence type="ECO:0000313" key="3">
    <source>
        <dbReference type="EMBL" id="EDK44575.1"/>
    </source>
</evidence>
<accession>A5DZG7</accession>
<dbReference type="InterPro" id="IPR001810">
    <property type="entry name" value="F-box_dom"/>
</dbReference>
<evidence type="ECO:0000259" key="2">
    <source>
        <dbReference type="Pfam" id="PF00646"/>
    </source>
</evidence>
<evidence type="ECO:0000313" key="4">
    <source>
        <dbReference type="Proteomes" id="UP000001996"/>
    </source>
</evidence>
<name>A5DZG7_LODEL</name>
<proteinExistence type="predicted"/>
<dbReference type="EMBL" id="CH981526">
    <property type="protein sequence ID" value="EDK44575.1"/>
    <property type="molecule type" value="Genomic_DNA"/>
</dbReference>
<dbReference type="InParanoid" id="A5DZG7"/>